<dbReference type="EC" id="1.1.1.300" evidence="3"/>
<dbReference type="EMBL" id="IACL01079989">
    <property type="protein sequence ID" value="LAB10649.1"/>
    <property type="molecule type" value="Transcribed_RNA"/>
</dbReference>
<keyword evidence="6" id="KW-0443">Lipid metabolism</keyword>
<evidence type="ECO:0000256" key="5">
    <source>
        <dbReference type="ARBA" id="ARBA00023002"/>
    </source>
</evidence>
<name>A0A2D4KPT4_9SAUR</name>
<dbReference type="PANTHER" id="PTHR43157:SF32">
    <property type="entry name" value="RETINOL DEHYDROGENASE 12"/>
    <property type="match status" value="1"/>
</dbReference>
<dbReference type="PRINTS" id="PR00080">
    <property type="entry name" value="SDRFAMILY"/>
</dbReference>
<accession>A0A2D4KPT4</accession>
<dbReference type="InterPro" id="IPR002347">
    <property type="entry name" value="SDR_fam"/>
</dbReference>
<dbReference type="GO" id="GO:0052650">
    <property type="term" value="F:all-trans-retinol dehydrogenase (NADP+) activity"/>
    <property type="evidence" value="ECO:0007669"/>
    <property type="project" value="UniProtKB-EC"/>
</dbReference>
<evidence type="ECO:0000256" key="8">
    <source>
        <dbReference type="RuleBase" id="RU000363"/>
    </source>
</evidence>
<dbReference type="SUPFAM" id="SSF51735">
    <property type="entry name" value="NAD(P)-binding Rossmann-fold domains"/>
    <property type="match status" value="1"/>
</dbReference>
<evidence type="ECO:0000256" key="4">
    <source>
        <dbReference type="ARBA" id="ARBA00022857"/>
    </source>
</evidence>
<evidence type="ECO:0000256" key="3">
    <source>
        <dbReference type="ARBA" id="ARBA00012852"/>
    </source>
</evidence>
<dbReference type="Pfam" id="PF00106">
    <property type="entry name" value="adh_short"/>
    <property type="match status" value="1"/>
</dbReference>
<evidence type="ECO:0000256" key="7">
    <source>
        <dbReference type="ARBA" id="ARBA00050568"/>
    </source>
</evidence>
<reference evidence="9" key="2">
    <citation type="submission" date="2017-11" db="EMBL/GenBank/DDBJ databases">
        <title>Coralsnake Venomics: Analyses of Venom Gland Transcriptomes and Proteomes of Six Brazilian Taxa.</title>
        <authorList>
            <person name="Aird S.D."/>
            <person name="Jorge da Silva N."/>
            <person name="Qiu L."/>
            <person name="Villar-Briones A."/>
            <person name="Aparecida-Saddi V."/>
            <person name="Campos-Telles M.P."/>
            <person name="Grau M."/>
            <person name="Mikheyev A.S."/>
        </authorList>
    </citation>
    <scope>NUCLEOTIDE SEQUENCE</scope>
    <source>
        <tissue evidence="9">Venom_gland</tissue>
    </source>
</reference>
<dbReference type="AlphaFoldDB" id="A0A2D4KPT4"/>
<evidence type="ECO:0000313" key="9">
    <source>
        <dbReference type="EMBL" id="LAB10649.1"/>
    </source>
</evidence>
<sequence length="320" mass="35379">MLGFLGSVLLLLLLVPVSVFVLVPYIRKYFGGEVCKSAAQLNGKIVVITGANTGIGKETALDLAKRGAKVILACRDMAKAEKAAHEIQIKTGNQEVIAKKLDLADSKSIRGFASNFLKEEKELHILINNAGVMMCPYSKTADGFEMHFGVNHLGHFLLTFLLIERLKQSASARIINVSSLAHHMGRIHFQNLQGEKFYIRSLAYCNSKLANILFSHELARHLQGTGVTVNALHPGTVLSELVRHSFTLKVFWNTFAIFLKTPWQGAQTSIYCAVTEKLETVSGKYFSDCKPANVSSQGRNDETAKKLWNVSCELLGIQWN</sequence>
<comment type="catalytic activity">
    <reaction evidence="7">
        <text>all-trans-retinol + NADP(+) = all-trans-retinal + NADPH + H(+)</text>
        <dbReference type="Rhea" id="RHEA:25033"/>
        <dbReference type="ChEBI" id="CHEBI:15378"/>
        <dbReference type="ChEBI" id="CHEBI:17336"/>
        <dbReference type="ChEBI" id="CHEBI:17898"/>
        <dbReference type="ChEBI" id="CHEBI:57783"/>
        <dbReference type="ChEBI" id="CHEBI:58349"/>
        <dbReference type="EC" id="1.1.1.300"/>
    </reaction>
</comment>
<organism evidence="9">
    <name type="scientific">Micrurus paraensis</name>
    <dbReference type="NCBI Taxonomy" id="1970185"/>
    <lineage>
        <taxon>Eukaryota</taxon>
        <taxon>Metazoa</taxon>
        <taxon>Chordata</taxon>
        <taxon>Craniata</taxon>
        <taxon>Vertebrata</taxon>
        <taxon>Euteleostomi</taxon>
        <taxon>Lepidosauria</taxon>
        <taxon>Squamata</taxon>
        <taxon>Bifurcata</taxon>
        <taxon>Unidentata</taxon>
        <taxon>Episquamata</taxon>
        <taxon>Toxicofera</taxon>
        <taxon>Serpentes</taxon>
        <taxon>Colubroidea</taxon>
        <taxon>Elapidae</taxon>
        <taxon>Elapinae</taxon>
        <taxon>Micrurus</taxon>
    </lineage>
</organism>
<keyword evidence="5" id="KW-0560">Oxidoreductase</keyword>
<proteinExistence type="inferred from homology"/>
<dbReference type="InterPro" id="IPR036291">
    <property type="entry name" value="NAD(P)-bd_dom_sf"/>
</dbReference>
<evidence type="ECO:0000256" key="2">
    <source>
        <dbReference type="ARBA" id="ARBA00006484"/>
    </source>
</evidence>
<dbReference type="PRINTS" id="PR00081">
    <property type="entry name" value="GDHRDH"/>
</dbReference>
<reference evidence="9" key="1">
    <citation type="submission" date="2017-07" db="EMBL/GenBank/DDBJ databases">
        <authorList>
            <person name="Mikheyev A."/>
            <person name="Grau M."/>
        </authorList>
    </citation>
    <scope>NUCLEOTIDE SEQUENCE</scope>
    <source>
        <tissue evidence="9">Venom_gland</tissue>
    </source>
</reference>
<evidence type="ECO:0000256" key="1">
    <source>
        <dbReference type="ARBA" id="ARBA00004891"/>
    </source>
</evidence>
<keyword evidence="4" id="KW-0521">NADP</keyword>
<dbReference type="PANTHER" id="PTHR43157">
    <property type="entry name" value="PHOSPHATIDYLINOSITOL-GLYCAN BIOSYNTHESIS CLASS F PROTEIN-RELATED"/>
    <property type="match status" value="1"/>
</dbReference>
<dbReference type="FunFam" id="3.40.50.720:FF:000145">
    <property type="entry name" value="Retinol dehydrogenase 12"/>
    <property type="match status" value="1"/>
</dbReference>
<protein>
    <recommendedName>
        <fullName evidence="3">NADP-retinol dehydrogenase</fullName>
        <ecNumber evidence="3">1.1.1.300</ecNumber>
    </recommendedName>
</protein>
<dbReference type="Gene3D" id="3.40.50.720">
    <property type="entry name" value="NAD(P)-binding Rossmann-like Domain"/>
    <property type="match status" value="1"/>
</dbReference>
<comment type="similarity">
    <text evidence="2 8">Belongs to the short-chain dehydrogenases/reductases (SDR) family.</text>
</comment>
<evidence type="ECO:0000256" key="6">
    <source>
        <dbReference type="ARBA" id="ARBA00023098"/>
    </source>
</evidence>
<comment type="pathway">
    <text evidence="1">Cofactor metabolism; retinol metabolism.</text>
</comment>